<dbReference type="Pfam" id="PF04542">
    <property type="entry name" value="Sigma70_r2"/>
    <property type="match status" value="1"/>
</dbReference>
<evidence type="ECO:0000256" key="4">
    <source>
        <dbReference type="ARBA" id="ARBA00023125"/>
    </source>
</evidence>
<evidence type="ECO:0000256" key="1">
    <source>
        <dbReference type="ARBA" id="ARBA00010641"/>
    </source>
</evidence>
<dbReference type="PANTHER" id="PTHR43133:SF52">
    <property type="entry name" value="ECF RNA POLYMERASE SIGMA FACTOR SIGL"/>
    <property type="match status" value="1"/>
</dbReference>
<evidence type="ECO:0000256" key="3">
    <source>
        <dbReference type="ARBA" id="ARBA00023082"/>
    </source>
</evidence>
<evidence type="ECO:0008006" key="10">
    <source>
        <dbReference type="Google" id="ProtNLM"/>
    </source>
</evidence>
<comment type="caution">
    <text evidence="8">The sequence shown here is derived from an EMBL/GenBank/DDBJ whole genome shotgun (WGS) entry which is preliminary data.</text>
</comment>
<name>A0ABN2A937_9ACTN</name>
<dbReference type="Gene3D" id="1.10.10.10">
    <property type="entry name" value="Winged helix-like DNA-binding domain superfamily/Winged helix DNA-binding domain"/>
    <property type="match status" value="1"/>
</dbReference>
<dbReference type="RefSeq" id="WP_141005327.1">
    <property type="nucleotide sequence ID" value="NZ_BAAAOR010000014.1"/>
</dbReference>
<dbReference type="NCBIfam" id="TIGR02937">
    <property type="entry name" value="sigma70-ECF"/>
    <property type="match status" value="1"/>
</dbReference>
<keyword evidence="5" id="KW-0804">Transcription</keyword>
<protein>
    <recommendedName>
        <fullName evidence="10">RNA polymerase sigma-70 factor, ECF subfamily</fullName>
    </recommendedName>
</protein>
<feature type="domain" description="RNA polymerase sigma factor 70 region 4 type 2" evidence="7">
    <location>
        <begin position="121"/>
        <end position="171"/>
    </location>
</feature>
<dbReference type="SUPFAM" id="SSF88946">
    <property type="entry name" value="Sigma2 domain of RNA polymerase sigma factors"/>
    <property type="match status" value="1"/>
</dbReference>
<dbReference type="InterPro" id="IPR013325">
    <property type="entry name" value="RNA_pol_sigma_r2"/>
</dbReference>
<keyword evidence="2" id="KW-0805">Transcription regulation</keyword>
<evidence type="ECO:0000259" key="7">
    <source>
        <dbReference type="Pfam" id="PF08281"/>
    </source>
</evidence>
<keyword evidence="9" id="KW-1185">Reference proteome</keyword>
<dbReference type="Gene3D" id="1.10.1740.10">
    <property type="match status" value="1"/>
</dbReference>
<evidence type="ECO:0000256" key="2">
    <source>
        <dbReference type="ARBA" id="ARBA00023015"/>
    </source>
</evidence>
<reference evidence="8 9" key="1">
    <citation type="journal article" date="2019" name="Int. J. Syst. Evol. Microbiol.">
        <title>The Global Catalogue of Microorganisms (GCM) 10K type strain sequencing project: providing services to taxonomists for standard genome sequencing and annotation.</title>
        <authorList>
            <consortium name="The Broad Institute Genomics Platform"/>
            <consortium name="The Broad Institute Genome Sequencing Center for Infectious Disease"/>
            <person name="Wu L."/>
            <person name="Ma J."/>
        </authorList>
    </citation>
    <scope>NUCLEOTIDE SEQUENCE [LARGE SCALE GENOMIC DNA]</scope>
    <source>
        <strain evidence="8 9">JCM 14942</strain>
    </source>
</reference>
<evidence type="ECO:0000313" key="8">
    <source>
        <dbReference type="EMBL" id="GAA1513753.1"/>
    </source>
</evidence>
<dbReference type="InterPro" id="IPR007627">
    <property type="entry name" value="RNA_pol_sigma70_r2"/>
</dbReference>
<organism evidence="8 9">
    <name type="scientific">Nocardioides humi</name>
    <dbReference type="NCBI Taxonomy" id="449461"/>
    <lineage>
        <taxon>Bacteria</taxon>
        <taxon>Bacillati</taxon>
        <taxon>Actinomycetota</taxon>
        <taxon>Actinomycetes</taxon>
        <taxon>Propionibacteriales</taxon>
        <taxon>Nocardioidaceae</taxon>
        <taxon>Nocardioides</taxon>
    </lineage>
</organism>
<sequence>MSPPHAPPPVPAARADRFRTFYAATYADLLRFAQRRVHPSHAEDVVADVFLVAWRRLDELPTAPGDARAWLFGIARNTILNDRRSGRRRQALTVRLAETTVPPAGTGPEADLDAVAQRVDLAAAWRRLSAVHQETLALRLWDGLSAPEAARVLGISPVAFRLRLTRARRALRAHLDHLPAAGRAPAGLSERSTS</sequence>
<comment type="similarity">
    <text evidence="1">Belongs to the sigma-70 factor family. ECF subfamily.</text>
</comment>
<evidence type="ECO:0000256" key="5">
    <source>
        <dbReference type="ARBA" id="ARBA00023163"/>
    </source>
</evidence>
<dbReference type="PANTHER" id="PTHR43133">
    <property type="entry name" value="RNA POLYMERASE ECF-TYPE SIGMA FACTO"/>
    <property type="match status" value="1"/>
</dbReference>
<accession>A0ABN2A937</accession>
<dbReference type="Proteomes" id="UP001500842">
    <property type="component" value="Unassembled WGS sequence"/>
</dbReference>
<proteinExistence type="inferred from homology"/>
<dbReference type="InterPro" id="IPR013249">
    <property type="entry name" value="RNA_pol_sigma70_r4_t2"/>
</dbReference>
<dbReference type="InterPro" id="IPR039425">
    <property type="entry name" value="RNA_pol_sigma-70-like"/>
</dbReference>
<dbReference type="EMBL" id="BAAAOR010000014">
    <property type="protein sequence ID" value="GAA1513753.1"/>
    <property type="molecule type" value="Genomic_DNA"/>
</dbReference>
<dbReference type="InterPro" id="IPR013324">
    <property type="entry name" value="RNA_pol_sigma_r3/r4-like"/>
</dbReference>
<evidence type="ECO:0000259" key="6">
    <source>
        <dbReference type="Pfam" id="PF04542"/>
    </source>
</evidence>
<feature type="domain" description="RNA polymerase sigma-70 region 2" evidence="6">
    <location>
        <begin position="22"/>
        <end position="89"/>
    </location>
</feature>
<dbReference type="SUPFAM" id="SSF88659">
    <property type="entry name" value="Sigma3 and sigma4 domains of RNA polymerase sigma factors"/>
    <property type="match status" value="1"/>
</dbReference>
<keyword evidence="3" id="KW-0731">Sigma factor</keyword>
<gene>
    <name evidence="8" type="ORF">GCM10009788_17720</name>
</gene>
<dbReference type="Pfam" id="PF08281">
    <property type="entry name" value="Sigma70_r4_2"/>
    <property type="match status" value="1"/>
</dbReference>
<dbReference type="InterPro" id="IPR014284">
    <property type="entry name" value="RNA_pol_sigma-70_dom"/>
</dbReference>
<evidence type="ECO:0000313" key="9">
    <source>
        <dbReference type="Proteomes" id="UP001500842"/>
    </source>
</evidence>
<keyword evidence="4" id="KW-0238">DNA-binding</keyword>
<dbReference type="InterPro" id="IPR036388">
    <property type="entry name" value="WH-like_DNA-bd_sf"/>
</dbReference>